<protein>
    <submittedName>
        <fullName evidence="1">Uncharacterized protein</fullName>
    </submittedName>
</protein>
<gene>
    <name evidence="1" type="primary">ORF76397</name>
</gene>
<organism evidence="1">
    <name type="scientific">Arion vulgaris</name>
    <dbReference type="NCBI Taxonomy" id="1028688"/>
    <lineage>
        <taxon>Eukaryota</taxon>
        <taxon>Metazoa</taxon>
        <taxon>Spiralia</taxon>
        <taxon>Lophotrochozoa</taxon>
        <taxon>Mollusca</taxon>
        <taxon>Gastropoda</taxon>
        <taxon>Heterobranchia</taxon>
        <taxon>Euthyneura</taxon>
        <taxon>Panpulmonata</taxon>
        <taxon>Eupulmonata</taxon>
        <taxon>Stylommatophora</taxon>
        <taxon>Helicina</taxon>
        <taxon>Arionoidea</taxon>
        <taxon>Arionidae</taxon>
        <taxon>Arion</taxon>
    </lineage>
</organism>
<dbReference type="EMBL" id="HACG01024104">
    <property type="protein sequence ID" value="CEK70969.1"/>
    <property type="molecule type" value="Transcribed_RNA"/>
</dbReference>
<evidence type="ECO:0000313" key="1">
    <source>
        <dbReference type="EMBL" id="CEK70969.1"/>
    </source>
</evidence>
<accession>A0A0B6ZQT8</accession>
<reference evidence="1" key="1">
    <citation type="submission" date="2014-12" db="EMBL/GenBank/DDBJ databases">
        <title>Insight into the proteome of Arion vulgaris.</title>
        <authorList>
            <person name="Aradska J."/>
            <person name="Bulat T."/>
            <person name="Smidak R."/>
            <person name="Sarate P."/>
            <person name="Gangsoo J."/>
            <person name="Sialana F."/>
            <person name="Bilban M."/>
            <person name="Lubec G."/>
        </authorList>
    </citation>
    <scope>NUCLEOTIDE SEQUENCE</scope>
    <source>
        <tissue evidence="1">Skin</tissue>
    </source>
</reference>
<name>A0A0B6ZQT8_9EUPU</name>
<dbReference type="AlphaFoldDB" id="A0A0B6ZQT8"/>
<proteinExistence type="predicted"/>
<sequence>MVIRRLKLKKNTITTHQYPTTSHYSEDTTVSRSKDVNTKMVCRNIEGGRSYLIRGAFKGTCQKSLHSPALKDIPGAEEKQRMKIRNIIINKSVCLSDDRVIVNIFCLLLLSRGH</sequence>